<evidence type="ECO:0000313" key="4">
    <source>
        <dbReference type="Proteomes" id="UP000076842"/>
    </source>
</evidence>
<feature type="domain" description="Aminoglycoside phosphotransferase" evidence="2">
    <location>
        <begin position="8"/>
        <end position="97"/>
    </location>
</feature>
<feature type="region of interest" description="Disordered" evidence="1">
    <location>
        <begin position="239"/>
        <end position="260"/>
    </location>
</feature>
<dbReference type="PANTHER" id="PTHR21310:SF15">
    <property type="entry name" value="AMINOGLYCOSIDE PHOSPHOTRANSFERASE DOMAIN-CONTAINING PROTEIN"/>
    <property type="match status" value="1"/>
</dbReference>
<protein>
    <recommendedName>
        <fullName evidence="2">Aminoglycoside phosphotransferase domain-containing protein</fullName>
    </recommendedName>
</protein>
<proteinExistence type="predicted"/>
<evidence type="ECO:0000256" key="1">
    <source>
        <dbReference type="SAM" id="MobiDB-lite"/>
    </source>
</evidence>
<feature type="compositionally biased region" description="Low complexity" evidence="1">
    <location>
        <begin position="239"/>
        <end position="251"/>
    </location>
</feature>
<dbReference type="InterPro" id="IPR051678">
    <property type="entry name" value="AGP_Transferase"/>
</dbReference>
<keyword evidence="4" id="KW-1185">Reference proteome</keyword>
<dbReference type="Gene3D" id="3.30.200.20">
    <property type="entry name" value="Phosphorylase Kinase, domain 1"/>
    <property type="match status" value="1"/>
</dbReference>
<dbReference type="EMBL" id="KV424020">
    <property type="protein sequence ID" value="KZT54191.1"/>
    <property type="molecule type" value="Genomic_DNA"/>
</dbReference>
<dbReference type="Proteomes" id="UP000076842">
    <property type="component" value="Unassembled WGS sequence"/>
</dbReference>
<reference evidence="3 4" key="1">
    <citation type="journal article" date="2016" name="Mol. Biol. Evol.">
        <title>Comparative Genomics of Early-Diverging Mushroom-Forming Fungi Provides Insights into the Origins of Lignocellulose Decay Capabilities.</title>
        <authorList>
            <person name="Nagy L.G."/>
            <person name="Riley R."/>
            <person name="Tritt A."/>
            <person name="Adam C."/>
            <person name="Daum C."/>
            <person name="Floudas D."/>
            <person name="Sun H."/>
            <person name="Yadav J.S."/>
            <person name="Pangilinan J."/>
            <person name="Larsson K.H."/>
            <person name="Matsuura K."/>
            <person name="Barry K."/>
            <person name="Labutti K."/>
            <person name="Kuo R."/>
            <person name="Ohm R.A."/>
            <person name="Bhattacharya S.S."/>
            <person name="Shirouzu T."/>
            <person name="Yoshinaga Y."/>
            <person name="Martin F.M."/>
            <person name="Grigoriev I.V."/>
            <person name="Hibbett D.S."/>
        </authorList>
    </citation>
    <scope>NUCLEOTIDE SEQUENCE [LARGE SCALE GENOMIC DNA]</scope>
    <source>
        <strain evidence="3 4">HHB12733</strain>
    </source>
</reference>
<dbReference type="Pfam" id="PF01636">
    <property type="entry name" value="APH"/>
    <property type="match status" value="1"/>
</dbReference>
<evidence type="ECO:0000313" key="3">
    <source>
        <dbReference type="EMBL" id="KZT54191.1"/>
    </source>
</evidence>
<dbReference type="InterPro" id="IPR011009">
    <property type="entry name" value="Kinase-like_dom_sf"/>
</dbReference>
<organism evidence="3 4">
    <name type="scientific">Calocera cornea HHB12733</name>
    <dbReference type="NCBI Taxonomy" id="1353952"/>
    <lineage>
        <taxon>Eukaryota</taxon>
        <taxon>Fungi</taxon>
        <taxon>Dikarya</taxon>
        <taxon>Basidiomycota</taxon>
        <taxon>Agaricomycotina</taxon>
        <taxon>Dacrymycetes</taxon>
        <taxon>Dacrymycetales</taxon>
        <taxon>Dacrymycetaceae</taxon>
        <taxon>Calocera</taxon>
    </lineage>
</organism>
<dbReference type="InterPro" id="IPR002575">
    <property type="entry name" value="Aminoglycoside_PTrfase"/>
</dbReference>
<dbReference type="InParanoid" id="A0A165E6A6"/>
<gene>
    <name evidence="3" type="ORF">CALCODRAFT_21504</name>
</gene>
<sequence>MSRPAKVQSLLDIRSEVATMMYVRDKMSVPIPQVYAYSTNMSLLGTTFIIMQHITNAEPLSEVLSTLSPPAKEELARQYARVVSQLSRMRFTHMGSIRQGKDGVFGVASMSLPRGDRMARMMTSTYRSIRRSFPSVHEWAEALERTELRFIEEHLGVVTAYYEGAGAPDPEEEAMAAVKRANEAMLGVIHALRQVCTSDPVSKAFCLWHPDLSPRYGRSLGAVRFPRTWLIAPDLATSSCGRRGSTRGRSSPLWTGRARR</sequence>
<dbReference type="STRING" id="1353952.A0A165E6A6"/>
<dbReference type="PANTHER" id="PTHR21310">
    <property type="entry name" value="AMINOGLYCOSIDE PHOSPHOTRANSFERASE-RELATED-RELATED"/>
    <property type="match status" value="1"/>
</dbReference>
<dbReference type="AlphaFoldDB" id="A0A165E6A6"/>
<dbReference type="OrthoDB" id="2831558at2759"/>
<dbReference type="SUPFAM" id="SSF56112">
    <property type="entry name" value="Protein kinase-like (PK-like)"/>
    <property type="match status" value="1"/>
</dbReference>
<evidence type="ECO:0000259" key="2">
    <source>
        <dbReference type="Pfam" id="PF01636"/>
    </source>
</evidence>
<accession>A0A165E6A6</accession>
<name>A0A165E6A6_9BASI</name>